<dbReference type="SUPFAM" id="SSF52540">
    <property type="entry name" value="P-loop containing nucleoside triphosphate hydrolases"/>
    <property type="match status" value="1"/>
</dbReference>
<dbReference type="AlphaFoldDB" id="A0A3P5XGJ1"/>
<keyword evidence="6 8" id="KW-0472">Membrane</keyword>
<keyword evidence="4 8" id="KW-0812">Transmembrane</keyword>
<dbReference type="OrthoDB" id="9759295at2"/>
<evidence type="ECO:0000256" key="6">
    <source>
        <dbReference type="ARBA" id="ARBA00023136"/>
    </source>
</evidence>
<evidence type="ECO:0000256" key="1">
    <source>
        <dbReference type="ARBA" id="ARBA00004651"/>
    </source>
</evidence>
<organism evidence="9 10">
    <name type="scientific">Pseudogemmobacter humi</name>
    <dbReference type="NCBI Taxonomy" id="2483812"/>
    <lineage>
        <taxon>Bacteria</taxon>
        <taxon>Pseudomonadati</taxon>
        <taxon>Pseudomonadota</taxon>
        <taxon>Alphaproteobacteria</taxon>
        <taxon>Rhodobacterales</taxon>
        <taxon>Paracoccaceae</taxon>
        <taxon>Pseudogemmobacter</taxon>
    </lineage>
</organism>
<dbReference type="PANTHER" id="PTHR37937:SF1">
    <property type="entry name" value="CONJUGATIVE TRANSFER: DNA TRANSPORT"/>
    <property type="match status" value="1"/>
</dbReference>
<dbReference type="RefSeq" id="WP_124088858.1">
    <property type="nucleotide sequence ID" value="NZ_UXAW01000142.1"/>
</dbReference>
<evidence type="ECO:0000256" key="3">
    <source>
        <dbReference type="ARBA" id="ARBA00022475"/>
    </source>
</evidence>
<comment type="similarity">
    <text evidence="2">Belongs to the VirD4/TraG family.</text>
</comment>
<gene>
    <name evidence="9" type="primary">traG_2</name>
    <name evidence="9" type="ORF">XINFAN_04202</name>
</gene>
<feature type="transmembrane region" description="Helical" evidence="8">
    <location>
        <begin position="64"/>
        <end position="85"/>
    </location>
</feature>
<protein>
    <submittedName>
        <fullName evidence="9">Conjugal transfer protein TraG</fullName>
    </submittedName>
</protein>
<dbReference type="EMBL" id="UXAW01000142">
    <property type="protein sequence ID" value="VDC34004.1"/>
    <property type="molecule type" value="Genomic_DNA"/>
</dbReference>
<reference evidence="9 10" key="1">
    <citation type="submission" date="2018-11" db="EMBL/GenBank/DDBJ databases">
        <authorList>
            <person name="Criscuolo A."/>
        </authorList>
    </citation>
    <scope>NUCLEOTIDE SEQUENCE [LARGE SCALE GENOMIC DNA]</scope>
    <source>
        <strain evidence="9">ACIP111625</strain>
    </source>
</reference>
<dbReference type="Pfam" id="PF02534">
    <property type="entry name" value="T4SS-DNA_transf"/>
    <property type="match status" value="1"/>
</dbReference>
<dbReference type="Proteomes" id="UP000277498">
    <property type="component" value="Unassembled WGS sequence"/>
</dbReference>
<dbReference type="InterPro" id="IPR051539">
    <property type="entry name" value="T4SS-coupling_protein"/>
</dbReference>
<dbReference type="GO" id="GO:0005886">
    <property type="term" value="C:plasma membrane"/>
    <property type="evidence" value="ECO:0007669"/>
    <property type="project" value="UniProtKB-SubCell"/>
</dbReference>
<accession>A0A3P5XGJ1</accession>
<evidence type="ECO:0000313" key="10">
    <source>
        <dbReference type="Proteomes" id="UP000277498"/>
    </source>
</evidence>
<dbReference type="PANTHER" id="PTHR37937">
    <property type="entry name" value="CONJUGATIVE TRANSFER: DNA TRANSPORT"/>
    <property type="match status" value="1"/>
</dbReference>
<feature type="region of interest" description="Disordered" evidence="7">
    <location>
        <begin position="574"/>
        <end position="645"/>
    </location>
</feature>
<dbReference type="Gene3D" id="3.40.50.300">
    <property type="entry name" value="P-loop containing nucleotide triphosphate hydrolases"/>
    <property type="match status" value="1"/>
</dbReference>
<keyword evidence="3" id="KW-1003">Cell membrane</keyword>
<evidence type="ECO:0000256" key="2">
    <source>
        <dbReference type="ARBA" id="ARBA00008806"/>
    </source>
</evidence>
<keyword evidence="10" id="KW-1185">Reference proteome</keyword>
<dbReference type="InterPro" id="IPR027417">
    <property type="entry name" value="P-loop_NTPase"/>
</dbReference>
<sequence length="679" mass="74547">MSKYRPLAGFLIVVLTFLSIGYVIANSYLIARIFGFSQLSNPDFGFLAGNWSDLRLHRPDDFKASMVIIGLAGVLGLYVGAVLAGEALTRFGQTRWQTFADLKANGFFGAGGRSFVLAKTTRPGKAGKYLASAQFPHCLVVAPTGRGKGVGFVIPNLLLYKGSSVVLDVKGENFLNTSRHRKGQGDKIFRFAPSDWDRATHRYNPLDRIARIENPNRQLMELQLTANLFLQADNDRVAGLLDGGIDLFVAAGMLAFERGTPTLGEIYRIAASGGDKRQEYLLRSEEVRNPAAKLIFERLASTNNDTLTSYLSLLMTSGLKTWSNPAIDAATAVSDFSFRDIRRIPQSIYLVVEPDMIKPLAPLIRLFFSDLIVSLQAKEPAKHEPWPVMILLDEFDRLGKMPIVAESIKTLRAYGGNLAIVTQTIPALDEIYGENTRLSLQGGAGVKLYLTPSEEKTVEELSRAVGKTTKRVVTKSRSITANPFKGRTISERTEEVSLLPEDEARRMSLEDVVLVVDAQHPIRAKRIVYYEDPYFKALHQAQTGPHPYPPEPSPEIAELRQEVHKLKAAQFPAFPIADEAGPQPEPEAEAPKSARRSRGPLRGASGVRLEKGQVVQAMLEASPEGPQDVPSDSGTASAEVDEEQMISEIEAAAGDLEALVAKYEPDTQLDLFQHEATGV</sequence>
<evidence type="ECO:0000256" key="5">
    <source>
        <dbReference type="ARBA" id="ARBA00022989"/>
    </source>
</evidence>
<dbReference type="InterPro" id="IPR003688">
    <property type="entry name" value="TraG/VirD4"/>
</dbReference>
<evidence type="ECO:0000313" key="9">
    <source>
        <dbReference type="EMBL" id="VDC34004.1"/>
    </source>
</evidence>
<evidence type="ECO:0000256" key="4">
    <source>
        <dbReference type="ARBA" id="ARBA00022692"/>
    </source>
</evidence>
<name>A0A3P5XGJ1_9RHOB</name>
<comment type="subcellular location">
    <subcellularLocation>
        <location evidence="1">Cell membrane</location>
        <topology evidence="1">Multi-pass membrane protein</topology>
    </subcellularLocation>
</comment>
<proteinExistence type="inferred from homology"/>
<dbReference type="CDD" id="cd01127">
    <property type="entry name" value="TrwB_TraG_TraD_VirD4"/>
    <property type="match status" value="2"/>
</dbReference>
<evidence type="ECO:0000256" key="7">
    <source>
        <dbReference type="SAM" id="MobiDB-lite"/>
    </source>
</evidence>
<keyword evidence="5 8" id="KW-1133">Transmembrane helix</keyword>
<evidence type="ECO:0000256" key="8">
    <source>
        <dbReference type="SAM" id="Phobius"/>
    </source>
</evidence>